<evidence type="ECO:0000313" key="11">
    <source>
        <dbReference type="Proteomes" id="UP000053201"/>
    </source>
</evidence>
<dbReference type="Gene3D" id="3.30.60.20">
    <property type="match status" value="1"/>
</dbReference>
<dbReference type="Pfam" id="PF00616">
    <property type="entry name" value="RasGAP"/>
    <property type="match status" value="2"/>
</dbReference>
<accession>A0A0L0HFW1</accession>
<dbReference type="GO" id="GO:0005096">
    <property type="term" value="F:GTPase activator activity"/>
    <property type="evidence" value="ECO:0007669"/>
    <property type="project" value="UniProtKB-KW"/>
</dbReference>
<feature type="domain" description="C2" evidence="6">
    <location>
        <begin position="1"/>
        <end position="115"/>
    </location>
</feature>
<dbReference type="Gene3D" id="2.60.40.150">
    <property type="entry name" value="C2 domain"/>
    <property type="match status" value="2"/>
</dbReference>
<dbReference type="SMART" id="SM00109">
    <property type="entry name" value="C1"/>
    <property type="match status" value="1"/>
</dbReference>
<dbReference type="InterPro" id="IPR002219">
    <property type="entry name" value="PKC_DAG/PE"/>
</dbReference>
<dbReference type="PROSITE" id="PS50018">
    <property type="entry name" value="RAS_GTPASE_ACTIV_2"/>
    <property type="match status" value="1"/>
</dbReference>
<dbReference type="InterPro" id="IPR039360">
    <property type="entry name" value="Ras_GTPase"/>
</dbReference>
<dbReference type="SUPFAM" id="SSF57716">
    <property type="entry name" value="Glucocorticoid receptor-like (DNA-binding domain)"/>
    <property type="match status" value="3"/>
</dbReference>
<dbReference type="PROSITE" id="PS50023">
    <property type="entry name" value="LIM_DOMAIN_2"/>
    <property type="match status" value="2"/>
</dbReference>
<dbReference type="Gene3D" id="2.10.110.10">
    <property type="entry name" value="Cysteine Rich Protein"/>
    <property type="match status" value="4"/>
</dbReference>
<dbReference type="InterPro" id="IPR023152">
    <property type="entry name" value="RasGAP_CS"/>
</dbReference>
<dbReference type="Pfam" id="PF00130">
    <property type="entry name" value="C1_1"/>
    <property type="match status" value="1"/>
</dbReference>
<dbReference type="SUPFAM" id="SSF48350">
    <property type="entry name" value="GTPase activation domain, GAP"/>
    <property type="match status" value="1"/>
</dbReference>
<feature type="domain" description="LIM zinc-binding" evidence="8">
    <location>
        <begin position="1040"/>
        <end position="1101"/>
    </location>
</feature>
<dbReference type="Proteomes" id="UP000053201">
    <property type="component" value="Unassembled WGS sequence"/>
</dbReference>
<dbReference type="CDD" id="cd08368">
    <property type="entry name" value="LIM"/>
    <property type="match status" value="3"/>
</dbReference>
<dbReference type="EMBL" id="KQ257457">
    <property type="protein sequence ID" value="KNC99916.1"/>
    <property type="molecule type" value="Genomic_DNA"/>
</dbReference>
<dbReference type="RefSeq" id="XP_016607956.1">
    <property type="nucleotide sequence ID" value="XM_016753511.1"/>
</dbReference>
<feature type="region of interest" description="Disordered" evidence="5">
    <location>
        <begin position="926"/>
        <end position="948"/>
    </location>
</feature>
<dbReference type="PANTHER" id="PTHR10194">
    <property type="entry name" value="RAS GTPASE-ACTIVATING PROTEINS"/>
    <property type="match status" value="1"/>
</dbReference>
<dbReference type="PROSITE" id="PS00478">
    <property type="entry name" value="LIM_DOMAIN_1"/>
    <property type="match status" value="3"/>
</dbReference>
<dbReference type="VEuPathDB" id="FungiDB:SPPG_05288"/>
<keyword evidence="1" id="KW-0343">GTPase activation</keyword>
<feature type="region of interest" description="Disordered" evidence="5">
    <location>
        <begin position="762"/>
        <end position="846"/>
    </location>
</feature>
<dbReference type="InterPro" id="IPR046349">
    <property type="entry name" value="C1-like_sf"/>
</dbReference>
<evidence type="ECO:0000256" key="5">
    <source>
        <dbReference type="SAM" id="MobiDB-lite"/>
    </source>
</evidence>
<feature type="compositionally biased region" description="Polar residues" evidence="5">
    <location>
        <begin position="937"/>
        <end position="946"/>
    </location>
</feature>
<feature type="compositionally biased region" description="Basic and acidic residues" evidence="5">
    <location>
        <begin position="799"/>
        <end position="813"/>
    </location>
</feature>
<keyword evidence="4" id="KW-0440">LIM domain</keyword>
<dbReference type="Pfam" id="PF00412">
    <property type="entry name" value="LIM"/>
    <property type="match status" value="4"/>
</dbReference>
<dbReference type="PROSITE" id="PS50081">
    <property type="entry name" value="ZF_DAG_PE_2"/>
    <property type="match status" value="1"/>
</dbReference>
<dbReference type="PROSITE" id="PS00479">
    <property type="entry name" value="ZF_DAG_PE_1"/>
    <property type="match status" value="1"/>
</dbReference>
<feature type="domain" description="Ras-GAP" evidence="7">
    <location>
        <begin position="396"/>
        <end position="590"/>
    </location>
</feature>
<dbReference type="InterPro" id="IPR001936">
    <property type="entry name" value="RasGAP_dom"/>
</dbReference>
<dbReference type="SUPFAM" id="SSF49562">
    <property type="entry name" value="C2 domain (Calcium/lipid-binding domain, CaLB)"/>
    <property type="match status" value="2"/>
</dbReference>
<evidence type="ECO:0000259" key="7">
    <source>
        <dbReference type="PROSITE" id="PS50018"/>
    </source>
</evidence>
<feature type="domain" description="Phorbol-ester/DAG-type" evidence="9">
    <location>
        <begin position="299"/>
        <end position="349"/>
    </location>
</feature>
<dbReference type="SMART" id="SM00323">
    <property type="entry name" value="RasGAP"/>
    <property type="match status" value="1"/>
</dbReference>
<dbReference type="InterPro" id="IPR035892">
    <property type="entry name" value="C2_domain_sf"/>
</dbReference>
<evidence type="ECO:0000256" key="4">
    <source>
        <dbReference type="PROSITE-ProRule" id="PRU00125"/>
    </source>
</evidence>
<evidence type="ECO:0000259" key="9">
    <source>
        <dbReference type="PROSITE" id="PS50081"/>
    </source>
</evidence>
<dbReference type="GeneID" id="27688676"/>
<dbReference type="STRING" id="645134.A0A0L0HFW1"/>
<dbReference type="SMART" id="SM00132">
    <property type="entry name" value="LIM"/>
    <property type="match status" value="4"/>
</dbReference>
<dbReference type="PROSITE" id="PS00509">
    <property type="entry name" value="RAS_GTPASE_ACTIV_1"/>
    <property type="match status" value="1"/>
</dbReference>
<dbReference type="SMART" id="SM00239">
    <property type="entry name" value="C2"/>
    <property type="match status" value="2"/>
</dbReference>
<keyword evidence="3 4" id="KW-0862">Zinc</keyword>
<dbReference type="PROSITE" id="PS50004">
    <property type="entry name" value="C2"/>
    <property type="match status" value="2"/>
</dbReference>
<keyword evidence="11" id="KW-1185">Reference proteome</keyword>
<evidence type="ECO:0000313" key="10">
    <source>
        <dbReference type="EMBL" id="KNC99916.1"/>
    </source>
</evidence>
<evidence type="ECO:0000256" key="1">
    <source>
        <dbReference type="ARBA" id="ARBA00022468"/>
    </source>
</evidence>
<dbReference type="eggNOG" id="KOG2059">
    <property type="taxonomic scope" value="Eukaryota"/>
</dbReference>
<reference evidence="10 11" key="1">
    <citation type="submission" date="2009-08" db="EMBL/GenBank/DDBJ databases">
        <title>The Genome Sequence of Spizellomyces punctatus strain DAOM BR117.</title>
        <authorList>
            <consortium name="The Broad Institute Genome Sequencing Platform"/>
            <person name="Russ C."/>
            <person name="Cuomo C."/>
            <person name="Shea T."/>
            <person name="Young S.K."/>
            <person name="Zeng Q."/>
            <person name="Koehrsen M."/>
            <person name="Haas B."/>
            <person name="Borodovsky M."/>
            <person name="Guigo R."/>
            <person name="Alvarado L."/>
            <person name="Berlin A."/>
            <person name="Bochicchio J."/>
            <person name="Borenstein D."/>
            <person name="Chapman S."/>
            <person name="Chen Z."/>
            <person name="Engels R."/>
            <person name="Freedman E."/>
            <person name="Gellesch M."/>
            <person name="Goldberg J."/>
            <person name="Griggs A."/>
            <person name="Gujja S."/>
            <person name="Heiman D."/>
            <person name="Hepburn T."/>
            <person name="Howarth C."/>
            <person name="Jen D."/>
            <person name="Larson L."/>
            <person name="Lewis B."/>
            <person name="Mehta T."/>
            <person name="Park D."/>
            <person name="Pearson M."/>
            <person name="Roberts A."/>
            <person name="Saif S."/>
            <person name="Shenoy N."/>
            <person name="Sisk P."/>
            <person name="Stolte C."/>
            <person name="Sykes S."/>
            <person name="Thomson T."/>
            <person name="Walk T."/>
            <person name="White J."/>
            <person name="Yandava C."/>
            <person name="Burger G."/>
            <person name="Gray M.W."/>
            <person name="Holland P.W.H."/>
            <person name="King N."/>
            <person name="Lang F.B.F."/>
            <person name="Roger A.J."/>
            <person name="Ruiz-Trillo I."/>
            <person name="Lander E."/>
            <person name="Nusbaum C."/>
        </authorList>
    </citation>
    <scope>NUCLEOTIDE SEQUENCE [LARGE SCALE GENOMIC DNA]</scope>
    <source>
        <strain evidence="10 11">DAOM BR117</strain>
    </source>
</reference>
<feature type="domain" description="LIM zinc-binding" evidence="8">
    <location>
        <begin position="1158"/>
        <end position="1218"/>
    </location>
</feature>
<dbReference type="GO" id="GO:0046872">
    <property type="term" value="F:metal ion binding"/>
    <property type="evidence" value="ECO:0007669"/>
    <property type="project" value="UniProtKB-KW"/>
</dbReference>
<dbReference type="CDD" id="cd00029">
    <property type="entry name" value="C1"/>
    <property type="match status" value="1"/>
</dbReference>
<dbReference type="PANTHER" id="PTHR10194:SF60">
    <property type="entry name" value="RAS GTPASE-ACTIVATING PROTEIN RASKOL"/>
    <property type="match status" value="1"/>
</dbReference>
<dbReference type="InterPro" id="IPR000008">
    <property type="entry name" value="C2_dom"/>
</dbReference>
<feature type="domain" description="C2" evidence="6">
    <location>
        <begin position="126"/>
        <end position="249"/>
    </location>
</feature>
<evidence type="ECO:0000259" key="6">
    <source>
        <dbReference type="PROSITE" id="PS50004"/>
    </source>
</evidence>
<evidence type="ECO:0000256" key="3">
    <source>
        <dbReference type="ARBA" id="ARBA00022833"/>
    </source>
</evidence>
<sequence>MIVKDRTLYVKLLEAKHLYPEKSRHTGTYCTVVVEGGEDRRTPTVYHDPSPFFGEELTFGDQLPAEIWRITLGVWQDTGHQPGGSGAKTTDKLLGKVIFPRELLEDGRFEEEQWYRLMPPDLDNTIYGEVLIGVRYVADDADRKSNRLIVTVHEARNLSPGPGGTRDSHVICHLLPDPEAQTTEKTQCIKDSLNPVFHEDLTFQMKSLHPNQELHVSLWDTRSVDSFLGHLSIPLGDLDVGDHIEARWRGLLPRPAYYAKHNPQKEKRRSESEIALSRAKHFLQSMQSTIKEFTRLKRPHKLIETKFGSTISFCGHCGLALMSRRTHYQCSNCKFSCHGRCSRFTANDCGEVGAVRLKIKYSVSTILPLEKYRPFLDLLAEDRYRVAHLFGKVSKDREEAAWPFIKLMEADLATKPFLFAIISAEIEDTNDPNTLFRGNSMASKAVDVYMRYIGRAYLKNTLGDIIKSIVSKKLHCELDPMKADKADDLERSRKTLMEWNQKILNAIYDTRFALPAPLRPIFAHVQQQVRWKFPNDPIVRYTSVSGFIFLRFFAPAILGPRLFELIDEYIDPRTSRTLTLLAKTLQNLANLVPFGDKEPYMKDMNIFIEENIDKMKRYIDGIAAKESVQPNTLSFHHVRYETAREAARLFNLYVRAAPAILQDMREKDASVVRKLAKVLTMLTIETTARDGIDRNPFSFPTLKRSYAKLLNMRIDMEDSKGVQRATEMPFQSFDASKWTLHHLTSEPSTPTLTQIIGSVEDEQHYSSTETLAPHKKGQRAAVDMRPPGTALPALPRNRGSTEKLRLGDEENARQRPPALELHSANAPSTTRPPPRSTPTTITPSSATFASHLEDLDLTLERLTPLVTNASESCEPETTDAGALAVPVTPSSNAQAPIPEAIDPNASRKSSLATTIETTLSSAYSSAHSSVARRNPRSRSSVPTLTGITAPGQPKIDSLAIMALLSNARDVAIQQSEQTLATQGECVACKKNVIGNDYKRVNGQLWHTEHFTCAKCGVLIANEKDAKMFKGAPYCPAHEIKPCATCGEGIADLTTPMVSVLGKTYHPDCFVCAACGCPVKEGFVAFAGHPFCREDYYRQADLMCGVCGDTIPNAYVEIAGRKYHVDCKRCDRCELPLANKPYFILEDNVYCNSHMHEMLKCKGCGEIATGNTGQIVRLSSNQTYHPGCFRCTDCGRALGSGFYEFRGNPKCYVCYLGSF</sequence>
<evidence type="ECO:0000256" key="2">
    <source>
        <dbReference type="ARBA" id="ARBA00022723"/>
    </source>
</evidence>
<evidence type="ECO:0000259" key="8">
    <source>
        <dbReference type="PROSITE" id="PS50023"/>
    </source>
</evidence>
<organism evidence="10 11">
    <name type="scientific">Spizellomyces punctatus (strain DAOM BR117)</name>
    <dbReference type="NCBI Taxonomy" id="645134"/>
    <lineage>
        <taxon>Eukaryota</taxon>
        <taxon>Fungi</taxon>
        <taxon>Fungi incertae sedis</taxon>
        <taxon>Chytridiomycota</taxon>
        <taxon>Chytridiomycota incertae sedis</taxon>
        <taxon>Chytridiomycetes</taxon>
        <taxon>Spizellomycetales</taxon>
        <taxon>Spizellomycetaceae</taxon>
        <taxon>Spizellomyces</taxon>
    </lineage>
</organism>
<dbReference type="SUPFAM" id="SSF57889">
    <property type="entry name" value="Cysteine-rich domain"/>
    <property type="match status" value="1"/>
</dbReference>
<name>A0A0L0HFW1_SPIPD</name>
<dbReference type="eggNOG" id="KOG1703">
    <property type="taxonomic scope" value="Eukaryota"/>
</dbReference>
<dbReference type="InParanoid" id="A0A0L0HFW1"/>
<dbReference type="AlphaFoldDB" id="A0A0L0HFW1"/>
<protein>
    <recommendedName>
        <fullName evidence="12">Ras GTPase-activating protein</fullName>
    </recommendedName>
</protein>
<gene>
    <name evidence="10" type="ORF">SPPG_05288</name>
</gene>
<dbReference type="eggNOG" id="KOG0696">
    <property type="taxonomic scope" value="Eukaryota"/>
</dbReference>
<dbReference type="InterPro" id="IPR001781">
    <property type="entry name" value="Znf_LIM"/>
</dbReference>
<dbReference type="InterPro" id="IPR008936">
    <property type="entry name" value="Rho_GTPase_activation_prot"/>
</dbReference>
<evidence type="ECO:0008006" key="12">
    <source>
        <dbReference type="Google" id="ProtNLM"/>
    </source>
</evidence>
<dbReference type="Gene3D" id="1.10.506.10">
    <property type="entry name" value="GTPase Activation - p120gap, domain 1"/>
    <property type="match status" value="2"/>
</dbReference>
<proteinExistence type="predicted"/>
<dbReference type="OrthoDB" id="775356at2759"/>
<feature type="compositionally biased region" description="Low complexity" evidence="5">
    <location>
        <begin position="837"/>
        <end position="846"/>
    </location>
</feature>
<keyword evidence="2 4" id="KW-0479">Metal-binding</keyword>
<dbReference type="Pfam" id="PF00168">
    <property type="entry name" value="C2"/>
    <property type="match status" value="2"/>
</dbReference>